<dbReference type="Gene3D" id="3.40.50.10840">
    <property type="entry name" value="Putative sugar-binding, N-terminal domain"/>
    <property type="match status" value="1"/>
</dbReference>
<dbReference type="SUPFAM" id="SSF142764">
    <property type="entry name" value="YgbK-like"/>
    <property type="match status" value="1"/>
</dbReference>
<keyword evidence="3" id="KW-0547">Nucleotide-binding</keyword>
<evidence type="ECO:0000313" key="9">
    <source>
        <dbReference type="EMBL" id="MBR8672173.1"/>
    </source>
</evidence>
<dbReference type="Gene3D" id="3.40.980.20">
    <property type="entry name" value="Four-carbon acid sugar kinase, nucleotide binding domain"/>
    <property type="match status" value="1"/>
</dbReference>
<comment type="similarity">
    <text evidence="1">Belongs to the four-carbon acid sugar kinase family.</text>
</comment>
<dbReference type="InterPro" id="IPR010737">
    <property type="entry name" value="4-carb_acid_sugar_kinase_N"/>
</dbReference>
<gene>
    <name evidence="9" type="ORF">KD144_21785</name>
</gene>
<accession>A0A941GPP3</accession>
<dbReference type="InterPro" id="IPR042213">
    <property type="entry name" value="NBD_C_sf"/>
</dbReference>
<feature type="domain" description="Four-carbon acid sugar kinase nucleotide binding" evidence="8">
    <location>
        <begin position="252"/>
        <end position="418"/>
    </location>
</feature>
<dbReference type="EMBL" id="JAGTPX010000034">
    <property type="protein sequence ID" value="MBR8672173.1"/>
    <property type="molecule type" value="Genomic_DNA"/>
</dbReference>
<dbReference type="Pfam" id="PF17042">
    <property type="entry name" value="NBD_C"/>
    <property type="match status" value="1"/>
</dbReference>
<dbReference type="GO" id="GO:0005524">
    <property type="term" value="F:ATP binding"/>
    <property type="evidence" value="ECO:0007669"/>
    <property type="project" value="UniProtKB-KW"/>
</dbReference>
<reference evidence="9" key="1">
    <citation type="submission" date="2021-04" db="EMBL/GenBank/DDBJ databases">
        <title>Genomic analysis of electroactive and textile dye degrading Bacillus circulans strain: DC10 isolated from constructed wetland-microbial fuel cells treating textile dye wastewaters.</title>
        <authorList>
            <person name="Patel D.U."/>
            <person name="Desai C.R."/>
        </authorList>
    </citation>
    <scope>NUCLEOTIDE SEQUENCE</scope>
    <source>
        <strain evidence="9">DC10</strain>
    </source>
</reference>
<evidence type="ECO:0000259" key="7">
    <source>
        <dbReference type="Pfam" id="PF07005"/>
    </source>
</evidence>
<keyword evidence="2" id="KW-0808">Transferase</keyword>
<sequence>MKNKMGIISDDLTGANDSGVQLAKKNLSTSVVFDYTNSSKEITSDVLILDTDSRAKKEEEAHKSVVEAASFLKHCGYKHLYKKVDSTLRGNLEAELSAIESVYNPDMIVIAPAYPKMRRQTINGHHFVDGVIITETEFSKDPKTPVEESFLPNLLNSKNNRNIKLLNKEVWRKSKEEISNIIQSSLLEGNKWFVCDAATEEDLINIAKLFVEQNKSIVWAGSAGLIEHLPGILNLSSSSIKEKEEIDIENTLIVSGSLSQVTKKQLYKVDSLQDSYFMQVNPIDLINGSYRLDEFMQMVEQNKEHNHFVLYVEADDANRKSAIEAGKMLGLSKNDVSEAISNGLGIISTHIVKNTPFIKGIILTGGDTAKAVCRALGVTEMELYMEIEPGLPFGKIRTENNSYWAVTKAGGFGQEDSLIKALEFLINNRRVIV</sequence>
<evidence type="ECO:0000259" key="8">
    <source>
        <dbReference type="Pfam" id="PF17042"/>
    </source>
</evidence>
<evidence type="ECO:0000256" key="2">
    <source>
        <dbReference type="ARBA" id="ARBA00022679"/>
    </source>
</evidence>
<dbReference type="InterPro" id="IPR031475">
    <property type="entry name" value="NBD_C"/>
</dbReference>
<proteinExistence type="inferred from homology"/>
<evidence type="ECO:0000256" key="1">
    <source>
        <dbReference type="ARBA" id="ARBA00005715"/>
    </source>
</evidence>
<keyword evidence="4 9" id="KW-0418">Kinase</keyword>
<feature type="domain" description="Four-carbon acid sugar kinase N-terminal" evidence="7">
    <location>
        <begin position="5"/>
        <end position="229"/>
    </location>
</feature>
<dbReference type="RefSeq" id="WP_212121443.1">
    <property type="nucleotide sequence ID" value="NZ_JAGTPX020000033.1"/>
</dbReference>
<dbReference type="InterPro" id="IPR037051">
    <property type="entry name" value="4-carb_acid_sugar_kinase_N_sf"/>
</dbReference>
<protein>
    <submittedName>
        <fullName evidence="9">Four-carbon acid sugar kinase family protein</fullName>
    </submittedName>
</protein>
<evidence type="ECO:0000256" key="6">
    <source>
        <dbReference type="ARBA" id="ARBA00023277"/>
    </source>
</evidence>
<evidence type="ECO:0000256" key="5">
    <source>
        <dbReference type="ARBA" id="ARBA00022840"/>
    </source>
</evidence>
<name>A0A941GPP3_NIACI</name>
<dbReference type="Pfam" id="PF07005">
    <property type="entry name" value="SBD_N"/>
    <property type="match status" value="1"/>
</dbReference>
<evidence type="ECO:0000256" key="3">
    <source>
        <dbReference type="ARBA" id="ARBA00022741"/>
    </source>
</evidence>
<organism evidence="9">
    <name type="scientific">Niallia circulans</name>
    <name type="common">Bacillus circulans</name>
    <dbReference type="NCBI Taxonomy" id="1397"/>
    <lineage>
        <taxon>Bacteria</taxon>
        <taxon>Bacillati</taxon>
        <taxon>Bacillota</taxon>
        <taxon>Bacilli</taxon>
        <taxon>Bacillales</taxon>
        <taxon>Bacillaceae</taxon>
        <taxon>Niallia</taxon>
    </lineage>
</organism>
<dbReference type="AlphaFoldDB" id="A0A941GPP3"/>
<keyword evidence="6" id="KW-0119">Carbohydrate metabolism</keyword>
<comment type="caution">
    <text evidence="9">The sequence shown here is derived from an EMBL/GenBank/DDBJ whole genome shotgun (WGS) entry which is preliminary data.</text>
</comment>
<evidence type="ECO:0000256" key="4">
    <source>
        <dbReference type="ARBA" id="ARBA00022777"/>
    </source>
</evidence>
<keyword evidence="5" id="KW-0067">ATP-binding</keyword>
<dbReference type="GO" id="GO:0016301">
    <property type="term" value="F:kinase activity"/>
    <property type="evidence" value="ECO:0007669"/>
    <property type="project" value="UniProtKB-KW"/>
</dbReference>